<dbReference type="PANTHER" id="PTHR34451">
    <property type="entry name" value="PHD FINGER FAMILY PROTEIN"/>
    <property type="match status" value="1"/>
</dbReference>
<evidence type="ECO:0000313" key="2">
    <source>
        <dbReference type="Proteomes" id="UP001632038"/>
    </source>
</evidence>
<evidence type="ECO:0000313" key="1">
    <source>
        <dbReference type="EMBL" id="KAL3620720.1"/>
    </source>
</evidence>
<keyword evidence="2" id="KW-1185">Reference proteome</keyword>
<protein>
    <submittedName>
        <fullName evidence="1">Uncharacterized protein</fullName>
    </submittedName>
</protein>
<proteinExistence type="predicted"/>
<accession>A0ABD3BTF1</accession>
<gene>
    <name evidence="1" type="ORF">CASFOL_035632</name>
</gene>
<comment type="caution">
    <text evidence="1">The sequence shown here is derived from an EMBL/GenBank/DDBJ whole genome shotgun (WGS) entry which is preliminary data.</text>
</comment>
<dbReference type="AlphaFoldDB" id="A0ABD3BTF1"/>
<dbReference type="Proteomes" id="UP001632038">
    <property type="component" value="Unassembled WGS sequence"/>
</dbReference>
<sequence>MGVRECHLCFVDPVILHHVPDGGAFALLCTACVLRRHAGSFCPVCFDLHEEGTPINRAAASNQSRVTCCRCPAVAHRTCLSSSFTLPYLCPHCSNPSVSFESTASDGQPIPFTKELARQVVCAAKIASASAHKAAARARADAEQNVREALLARRGAEEAIERVAYLMSNEEMQEYSDVDDE</sequence>
<dbReference type="EMBL" id="JAVIJP010000066">
    <property type="protein sequence ID" value="KAL3620720.1"/>
    <property type="molecule type" value="Genomic_DNA"/>
</dbReference>
<dbReference type="PANTHER" id="PTHR34451:SF7">
    <property type="entry name" value="PHD FINGER FAMILY PROTEIN"/>
    <property type="match status" value="1"/>
</dbReference>
<name>A0ABD3BTF1_9LAMI</name>
<organism evidence="1 2">
    <name type="scientific">Castilleja foliolosa</name>
    <dbReference type="NCBI Taxonomy" id="1961234"/>
    <lineage>
        <taxon>Eukaryota</taxon>
        <taxon>Viridiplantae</taxon>
        <taxon>Streptophyta</taxon>
        <taxon>Embryophyta</taxon>
        <taxon>Tracheophyta</taxon>
        <taxon>Spermatophyta</taxon>
        <taxon>Magnoliopsida</taxon>
        <taxon>eudicotyledons</taxon>
        <taxon>Gunneridae</taxon>
        <taxon>Pentapetalae</taxon>
        <taxon>asterids</taxon>
        <taxon>lamiids</taxon>
        <taxon>Lamiales</taxon>
        <taxon>Orobanchaceae</taxon>
        <taxon>Pedicularideae</taxon>
        <taxon>Castillejinae</taxon>
        <taxon>Castilleja</taxon>
    </lineage>
</organism>
<reference evidence="2" key="1">
    <citation type="journal article" date="2024" name="IScience">
        <title>Strigolactones Initiate the Formation of Haustorium-like Structures in Castilleja.</title>
        <authorList>
            <person name="Buerger M."/>
            <person name="Peterson D."/>
            <person name="Chory J."/>
        </authorList>
    </citation>
    <scope>NUCLEOTIDE SEQUENCE [LARGE SCALE GENOMIC DNA]</scope>
</reference>